<sequence length="149" mass="17300">MYKKLFLCFLLITQFLIVSGCSNKNSPEHAVNEIIEFYNNGDIPAFWNMVLPEERYTVSSYMAANIDNYDLFNIMSYALNKDNITPDNLSSEEYLYGSFKIILGDKDMEFISMEKIDDTTYYADVKLGEKYAVIPLKLANGRWYMKIAE</sequence>
<dbReference type="KEGG" id="msch:N508_001600"/>
<proteinExistence type="predicted"/>
<organism evidence="1 2">
    <name type="scientific">Mucispirillum schaedleri ASF457</name>
    <dbReference type="NCBI Taxonomy" id="1379858"/>
    <lineage>
        <taxon>Bacteria</taxon>
        <taxon>Pseudomonadati</taxon>
        <taxon>Deferribacterota</taxon>
        <taxon>Deferribacteres</taxon>
        <taxon>Deferribacterales</taxon>
        <taxon>Mucispirillaceae</taxon>
        <taxon>Mucispirillum</taxon>
    </lineage>
</organism>
<reference evidence="1" key="2">
    <citation type="submission" date="2022-05" db="EMBL/GenBank/DDBJ databases">
        <authorList>
            <person name="Proctor A.L."/>
            <person name="Phillips G.J."/>
            <person name="Wannemuehler M.J."/>
        </authorList>
    </citation>
    <scope>NUCLEOTIDE SEQUENCE</scope>
    <source>
        <strain evidence="1">ASF457</strain>
    </source>
</reference>
<dbReference type="RefSeq" id="WP_023275893.1">
    <property type="nucleotide sequence ID" value="NZ_CP097562.1"/>
</dbReference>
<keyword evidence="2" id="KW-1185">Reference proteome</keyword>
<reference evidence="1" key="1">
    <citation type="journal article" date="2014" name="Genome Announc.">
        <title>Draft genome sequences of the altered schaedler flora, a defined bacterial community from gnotobiotic mice.</title>
        <authorList>
            <person name="Wannemuehler M.J."/>
            <person name="Overstreet A.M."/>
            <person name="Ward D.V."/>
            <person name="Phillips G.J."/>
        </authorList>
    </citation>
    <scope>NUCLEOTIDE SEQUENCE</scope>
    <source>
        <strain evidence="1">ASF457</strain>
    </source>
</reference>
<dbReference type="AlphaFoldDB" id="V2PZD3"/>
<accession>V2PZD3</accession>
<evidence type="ECO:0000313" key="2">
    <source>
        <dbReference type="Proteomes" id="UP000017429"/>
    </source>
</evidence>
<evidence type="ECO:0000313" key="1">
    <source>
        <dbReference type="EMBL" id="USF24514.1"/>
    </source>
</evidence>
<dbReference type="EMBL" id="CP097562">
    <property type="protein sequence ID" value="USF24514.1"/>
    <property type="molecule type" value="Genomic_DNA"/>
</dbReference>
<protein>
    <submittedName>
        <fullName evidence="1">Uncharacterized protein</fullName>
    </submittedName>
</protein>
<name>V2PZD3_9BACT</name>
<reference evidence="1" key="3">
    <citation type="submission" date="2022-06" db="EMBL/GenBank/DDBJ databases">
        <title>Resources to Facilitate Use of the Altered Schaedler Flora (ASF) Mouse Model to Study Microbiome Function.</title>
        <authorList>
            <person name="Proctor A."/>
            <person name="Parvinroo S."/>
            <person name="Richie T."/>
            <person name="Jia X."/>
            <person name="Lee S.T.M."/>
            <person name="Karp P.D."/>
            <person name="Paley S."/>
            <person name="Kostic A.D."/>
            <person name="Pierre J.F."/>
            <person name="Wannemuehler M.J."/>
            <person name="Phillips G.J."/>
        </authorList>
    </citation>
    <scope>NUCLEOTIDE SEQUENCE</scope>
    <source>
        <strain evidence="1">ASF457</strain>
    </source>
</reference>
<dbReference type="Proteomes" id="UP000017429">
    <property type="component" value="Chromosome"/>
</dbReference>
<gene>
    <name evidence="1" type="ORF">N508_001600</name>
</gene>
<dbReference type="PROSITE" id="PS51257">
    <property type="entry name" value="PROKAR_LIPOPROTEIN"/>
    <property type="match status" value="1"/>
</dbReference>